<comment type="caution">
    <text evidence="1">The sequence shown here is derived from an EMBL/GenBank/DDBJ whole genome shotgun (WGS) entry which is preliminary data.</text>
</comment>
<evidence type="ECO:0000313" key="1">
    <source>
        <dbReference type="EMBL" id="EGK56712.1"/>
    </source>
</evidence>
<dbReference type="STRING" id="888060.HMPREF9081_2613"/>
<dbReference type="Proteomes" id="UP000004067">
    <property type="component" value="Unassembled WGS sequence"/>
</dbReference>
<dbReference type="eggNOG" id="COG0438">
    <property type="taxonomic scope" value="Bacteria"/>
</dbReference>
<dbReference type="AlphaFoldDB" id="F5RQL8"/>
<organism evidence="1 2">
    <name type="scientific">Centipeda periodontii DSM 2778</name>
    <dbReference type="NCBI Taxonomy" id="888060"/>
    <lineage>
        <taxon>Bacteria</taxon>
        <taxon>Bacillati</taxon>
        <taxon>Bacillota</taxon>
        <taxon>Negativicutes</taxon>
        <taxon>Selenomonadales</taxon>
        <taxon>Selenomonadaceae</taxon>
        <taxon>Centipeda</taxon>
    </lineage>
</organism>
<keyword evidence="2" id="KW-1185">Reference proteome</keyword>
<sequence>MRIAIFENIMTPGGHEVDFDRILVDELKALGHEIVFYVPEGFQFGMDYHVPVQYLSGAPVLYTNARGIRKMLLSVQRERRRFGWYRALYEAAKGGAFDALIVPTSTYRYLRALRQSVLRRSPVPVVFIQHGINPSEASKFLGAADALAKYTNIRPVVLTFGNTLLGEQRPNIRLMPPPTFVPRDIEVVPHSPVAADEPITIGFFGQFRREKRLEDLLNVYLAGNYTRPVRLMVQGSTMHAEDAAEFERIIAAHEGKGITFLHRGLIGAEWQRAIADMDALLLPYSAPRYRYHWGAMLFTAIGFQKPVLTSDDMNPEVFERFSIGMTFPSGNMTALGAALETFINEYDSRAPRWHEALHCAADEYAPARFAAHIMEIIKPHSKA</sequence>
<gene>
    <name evidence="1" type="ORF">HMPREF9081_2613</name>
</gene>
<accession>F5RQL8</accession>
<reference evidence="1 2" key="1">
    <citation type="submission" date="2011-04" db="EMBL/GenBank/DDBJ databases">
        <authorList>
            <person name="Muzny D."/>
            <person name="Qin X."/>
            <person name="Deng J."/>
            <person name="Jiang H."/>
            <person name="Liu Y."/>
            <person name="Qu J."/>
            <person name="Song X.-Z."/>
            <person name="Zhang L."/>
            <person name="Thornton R."/>
            <person name="Coyle M."/>
            <person name="Francisco L."/>
            <person name="Jackson L."/>
            <person name="Javaid M."/>
            <person name="Korchina V."/>
            <person name="Kovar C."/>
            <person name="Mata R."/>
            <person name="Mathew T."/>
            <person name="Ngo R."/>
            <person name="Nguyen L."/>
            <person name="Nguyen N."/>
            <person name="Okwuonu G."/>
            <person name="Ongeri F."/>
            <person name="Pham C."/>
            <person name="Simmons D."/>
            <person name="Wilczek-Boney K."/>
            <person name="Hale W."/>
            <person name="Jakkamsetti A."/>
            <person name="Pham P."/>
            <person name="Ruth R."/>
            <person name="San Lucas F."/>
            <person name="Warren J."/>
            <person name="Zhang J."/>
            <person name="Zhao Z."/>
            <person name="Zhou C."/>
            <person name="Zhu D."/>
            <person name="Lee S."/>
            <person name="Bess C."/>
            <person name="Blankenburg K."/>
            <person name="Forbes L."/>
            <person name="Fu Q."/>
            <person name="Gubbala S."/>
            <person name="Hirani K."/>
            <person name="Jayaseelan J.C."/>
            <person name="Lara F."/>
            <person name="Munidasa M."/>
            <person name="Palculict T."/>
            <person name="Patil S."/>
            <person name="Pu L.-L."/>
            <person name="Saada N."/>
            <person name="Tang L."/>
            <person name="Weissenberger G."/>
            <person name="Zhu Y."/>
            <person name="Hemphill L."/>
            <person name="Shang Y."/>
            <person name="Youmans B."/>
            <person name="Ayvaz T."/>
            <person name="Ross M."/>
            <person name="Santibanez J."/>
            <person name="Aqrawi P."/>
            <person name="Gross S."/>
            <person name="Joshi V."/>
            <person name="Fowler G."/>
            <person name="Nazareth L."/>
            <person name="Reid J."/>
            <person name="Worley K."/>
            <person name="Petrosino J."/>
            <person name="Highlander S."/>
            <person name="Gibbs R."/>
        </authorList>
    </citation>
    <scope>NUCLEOTIDE SEQUENCE [LARGE SCALE GENOMIC DNA]</scope>
    <source>
        <strain evidence="1 2">DSM 2778</strain>
    </source>
</reference>
<dbReference type="RefSeq" id="WP_006307789.1">
    <property type="nucleotide sequence ID" value="NZ_GL892076.1"/>
</dbReference>
<dbReference type="Gene3D" id="3.40.50.2000">
    <property type="entry name" value="Glycogen Phosphorylase B"/>
    <property type="match status" value="2"/>
</dbReference>
<dbReference type="SUPFAM" id="SSF53756">
    <property type="entry name" value="UDP-Glycosyltransferase/glycogen phosphorylase"/>
    <property type="match status" value="1"/>
</dbReference>
<dbReference type="OrthoDB" id="1663995at2"/>
<name>F5RQL8_9FIRM</name>
<evidence type="ECO:0008006" key="3">
    <source>
        <dbReference type="Google" id="ProtNLM"/>
    </source>
</evidence>
<evidence type="ECO:0000313" key="2">
    <source>
        <dbReference type="Proteomes" id="UP000004067"/>
    </source>
</evidence>
<dbReference type="EMBL" id="AFHQ01000063">
    <property type="protein sequence ID" value="EGK56712.1"/>
    <property type="molecule type" value="Genomic_DNA"/>
</dbReference>
<proteinExistence type="predicted"/>
<protein>
    <recommendedName>
        <fullName evidence="3">Glycosyltransferase</fullName>
    </recommendedName>
</protein>
<dbReference type="HOGENOM" id="CLU_721072_0_0_9"/>